<dbReference type="GO" id="GO:0046872">
    <property type="term" value="F:metal ion binding"/>
    <property type="evidence" value="ECO:0007669"/>
    <property type="project" value="UniProtKB-KW"/>
</dbReference>
<evidence type="ECO:0000256" key="11">
    <source>
        <dbReference type="ARBA" id="ARBA00023014"/>
    </source>
</evidence>
<dbReference type="Pfam" id="PF00355">
    <property type="entry name" value="Rieske"/>
    <property type="match status" value="1"/>
</dbReference>
<dbReference type="CDD" id="cd03467">
    <property type="entry name" value="Rieske"/>
    <property type="match status" value="1"/>
</dbReference>
<evidence type="ECO:0000256" key="7">
    <source>
        <dbReference type="ARBA" id="ARBA00022723"/>
    </source>
</evidence>
<evidence type="ECO:0000256" key="16">
    <source>
        <dbReference type="SAM" id="Phobius"/>
    </source>
</evidence>
<keyword evidence="5 16" id="KW-0812">Transmembrane</keyword>
<evidence type="ECO:0000256" key="10">
    <source>
        <dbReference type="ARBA" id="ARBA00023004"/>
    </source>
</evidence>
<evidence type="ECO:0000256" key="2">
    <source>
        <dbReference type="ARBA" id="ARBA00022448"/>
    </source>
</evidence>
<dbReference type="InterPro" id="IPR045603">
    <property type="entry name" value="QcrA_N"/>
</dbReference>
<accession>A0A6J6JX15</accession>
<gene>
    <name evidence="18" type="ORF">UFOPK2171_00067</name>
    <name evidence="19" type="ORF">UFOPK2237_00812</name>
</gene>
<evidence type="ECO:0000256" key="1">
    <source>
        <dbReference type="ARBA" id="ARBA00004651"/>
    </source>
</evidence>
<dbReference type="InterPro" id="IPR014349">
    <property type="entry name" value="Rieske_Fe-S_prot"/>
</dbReference>
<dbReference type="Gene3D" id="2.102.10.10">
    <property type="entry name" value="Rieske [2Fe-2S] iron-sulphur domain"/>
    <property type="match status" value="1"/>
</dbReference>
<feature type="transmembrane region" description="Helical" evidence="16">
    <location>
        <begin position="51"/>
        <end position="72"/>
    </location>
</feature>
<evidence type="ECO:0000259" key="17">
    <source>
        <dbReference type="PROSITE" id="PS51296"/>
    </source>
</evidence>
<name>A0A6J6JX15_9ZZZZ</name>
<keyword evidence="6" id="KW-0001">2Fe-2S</keyword>
<dbReference type="EMBL" id="CAEZWD010000003">
    <property type="protein sequence ID" value="CAB4641008.1"/>
    <property type="molecule type" value="Genomic_DNA"/>
</dbReference>
<comment type="cofactor">
    <cofactor evidence="15">
        <name>[2Fe-2S] cluster</name>
        <dbReference type="ChEBI" id="CHEBI:190135"/>
    </cofactor>
</comment>
<evidence type="ECO:0000256" key="13">
    <source>
        <dbReference type="ARBA" id="ARBA00023157"/>
    </source>
</evidence>
<evidence type="ECO:0000256" key="4">
    <source>
        <dbReference type="ARBA" id="ARBA00022660"/>
    </source>
</evidence>
<feature type="transmembrane region" description="Helical" evidence="16">
    <location>
        <begin position="161"/>
        <end position="180"/>
    </location>
</feature>
<evidence type="ECO:0000256" key="12">
    <source>
        <dbReference type="ARBA" id="ARBA00023136"/>
    </source>
</evidence>
<dbReference type="GO" id="GO:0051537">
    <property type="term" value="F:2 iron, 2 sulfur cluster binding"/>
    <property type="evidence" value="ECO:0007669"/>
    <property type="project" value="UniProtKB-KW"/>
</dbReference>
<dbReference type="InterPro" id="IPR005805">
    <property type="entry name" value="Rieske_Fe-S_prot_C"/>
</dbReference>
<proteinExistence type="predicted"/>
<dbReference type="EMBL" id="CAEZWI010000100">
    <property type="protein sequence ID" value="CAB4656544.1"/>
    <property type="molecule type" value="Genomic_DNA"/>
</dbReference>
<dbReference type="AlphaFoldDB" id="A0A6J6JX15"/>
<keyword evidence="10" id="KW-0408">Iron</keyword>
<dbReference type="PANTHER" id="PTHR10134">
    <property type="entry name" value="CYTOCHROME B-C1 COMPLEX SUBUNIT RIESKE, MITOCHONDRIAL"/>
    <property type="match status" value="1"/>
</dbReference>
<keyword evidence="3" id="KW-1003">Cell membrane</keyword>
<evidence type="ECO:0000256" key="5">
    <source>
        <dbReference type="ARBA" id="ARBA00022692"/>
    </source>
</evidence>
<keyword evidence="11" id="KW-0411">Iron-sulfur</keyword>
<evidence type="ECO:0000313" key="18">
    <source>
        <dbReference type="EMBL" id="CAB4641008.1"/>
    </source>
</evidence>
<evidence type="ECO:0000256" key="6">
    <source>
        <dbReference type="ARBA" id="ARBA00022714"/>
    </source>
</evidence>
<evidence type="ECO:0000256" key="15">
    <source>
        <dbReference type="ARBA" id="ARBA00034078"/>
    </source>
</evidence>
<keyword evidence="4" id="KW-0679">Respiratory chain</keyword>
<dbReference type="PROSITE" id="PS51296">
    <property type="entry name" value="RIESKE"/>
    <property type="match status" value="1"/>
</dbReference>
<sequence>MNELEHPTGDPYGAKDGKDLISGITVFPMEPHVPRKADIDPKAAIRAERQVATMFGLSSLMIILFIVAYIQVPADLLITIPVIGTLNANHLAIGFTFGMAILLIGLGAIHWAKKLMPDEEVIQERHALTSSNEERAAVQSSLQRGAAESGFKERKIIRRSLLGALALFPVPLIVLLRDLGPLPGTRLRETIWDEGIHLVTDATYKKIKASDIPLGGLINAVPENLLEIEHEEHNLNQRGKASIIIVRMDPADIVSQQGEAWDYQGVLAFSKICTHLGCPTSLYQQRTHHLLCPCHQSTFDLSDSGNVVFGPAARRMPQLAITVDAEGYLVAQSGFNEPVGPSFWERG</sequence>
<dbReference type="InterPro" id="IPR017941">
    <property type="entry name" value="Rieske_2Fe-2S"/>
</dbReference>
<evidence type="ECO:0000313" key="19">
    <source>
        <dbReference type="EMBL" id="CAB4656544.1"/>
    </source>
</evidence>
<keyword evidence="7" id="KW-0479">Metal-binding</keyword>
<feature type="transmembrane region" description="Helical" evidence="16">
    <location>
        <begin position="92"/>
        <end position="112"/>
    </location>
</feature>
<keyword evidence="2" id="KW-0813">Transport</keyword>
<reference evidence="18" key="1">
    <citation type="submission" date="2020-05" db="EMBL/GenBank/DDBJ databases">
        <authorList>
            <person name="Chiriac C."/>
            <person name="Salcher M."/>
            <person name="Ghai R."/>
            <person name="Kavagutti S V."/>
        </authorList>
    </citation>
    <scope>NUCLEOTIDE SEQUENCE</scope>
</reference>
<dbReference type="Pfam" id="PF19297">
    <property type="entry name" value="QcrA_N"/>
    <property type="match status" value="1"/>
</dbReference>
<evidence type="ECO:0000256" key="14">
    <source>
        <dbReference type="ARBA" id="ARBA00032409"/>
    </source>
</evidence>
<keyword evidence="13" id="KW-1015">Disulfide bond</keyword>
<protein>
    <recommendedName>
        <fullName evidence="14">Rieske iron-sulfur protein</fullName>
    </recommendedName>
</protein>
<dbReference type="GO" id="GO:0005886">
    <property type="term" value="C:plasma membrane"/>
    <property type="evidence" value="ECO:0007669"/>
    <property type="project" value="UniProtKB-SubCell"/>
</dbReference>
<keyword evidence="4" id="KW-0249">Electron transport</keyword>
<dbReference type="InterPro" id="IPR036922">
    <property type="entry name" value="Rieske_2Fe-2S_sf"/>
</dbReference>
<evidence type="ECO:0000256" key="8">
    <source>
        <dbReference type="ARBA" id="ARBA00022989"/>
    </source>
</evidence>
<feature type="domain" description="Rieske" evidence="17">
    <location>
        <begin position="266"/>
        <end position="330"/>
    </location>
</feature>
<dbReference type="SUPFAM" id="SSF50022">
    <property type="entry name" value="ISP domain"/>
    <property type="match status" value="1"/>
</dbReference>
<organism evidence="18">
    <name type="scientific">freshwater metagenome</name>
    <dbReference type="NCBI Taxonomy" id="449393"/>
    <lineage>
        <taxon>unclassified sequences</taxon>
        <taxon>metagenomes</taxon>
        <taxon>ecological metagenomes</taxon>
    </lineage>
</organism>
<keyword evidence="8 16" id="KW-1133">Transmembrane helix</keyword>
<keyword evidence="12 16" id="KW-0472">Membrane</keyword>
<comment type="subcellular location">
    <subcellularLocation>
        <location evidence="1">Cell membrane</location>
        <topology evidence="1">Multi-pass membrane protein</topology>
    </subcellularLocation>
</comment>
<evidence type="ECO:0000256" key="9">
    <source>
        <dbReference type="ARBA" id="ARBA00023002"/>
    </source>
</evidence>
<dbReference type="GO" id="GO:0016491">
    <property type="term" value="F:oxidoreductase activity"/>
    <property type="evidence" value="ECO:0007669"/>
    <property type="project" value="UniProtKB-KW"/>
</dbReference>
<keyword evidence="9" id="KW-0560">Oxidoreductase</keyword>
<dbReference type="PRINTS" id="PR00162">
    <property type="entry name" value="RIESKE"/>
</dbReference>
<evidence type="ECO:0000256" key="3">
    <source>
        <dbReference type="ARBA" id="ARBA00022475"/>
    </source>
</evidence>